<proteinExistence type="predicted"/>
<dbReference type="InterPro" id="IPR051681">
    <property type="entry name" value="Ser/Thr_Kinases-Pseudokinases"/>
</dbReference>
<dbReference type="SUPFAM" id="SSF56112">
    <property type="entry name" value="Protein kinase-like (PK-like)"/>
    <property type="match status" value="1"/>
</dbReference>
<dbReference type="InterPro" id="IPR001245">
    <property type="entry name" value="Ser-Thr/Tyr_kinase_cat_dom"/>
</dbReference>
<dbReference type="PROSITE" id="PS50011">
    <property type="entry name" value="PROTEIN_KINASE_DOM"/>
    <property type="match status" value="1"/>
</dbReference>
<dbReference type="PANTHER" id="PTHR44329">
    <property type="entry name" value="SERINE/THREONINE-PROTEIN KINASE TNNI3K-RELATED"/>
    <property type="match status" value="1"/>
</dbReference>
<evidence type="ECO:0000259" key="3">
    <source>
        <dbReference type="PROSITE" id="PS50011"/>
    </source>
</evidence>
<keyword evidence="2" id="KW-0067">ATP-binding</keyword>
<sequence length="276" mass="30588">MIHPVISQDVNINQQSLQASASANTHLVLKKQEIPQDFEGDLVNQISRLHTFPATAGSSGDIWQCHLYTADLGKVQVAVKALRRFGVSSPVMRRSLLQECRRWIKLEHRNIIHIYGMTSGFSVFPAVVTTWMRDGTLTEYLDRQYSYLTSRGRFHLLNDVASGLCYLHSQDIVHGNLTGSNVLIDESGGARLADYGIALIIAAATDMGTSTTESYNSPNAARWAAPELILSEDSDDEIEPDPTKFSDVYSFGCIMLQVSSWSALKVCAILNITSRY</sequence>
<organism evidence="4 5">
    <name type="scientific">Suillus fuscotomentosus</name>
    <dbReference type="NCBI Taxonomy" id="1912939"/>
    <lineage>
        <taxon>Eukaryota</taxon>
        <taxon>Fungi</taxon>
        <taxon>Dikarya</taxon>
        <taxon>Basidiomycota</taxon>
        <taxon>Agaricomycotina</taxon>
        <taxon>Agaricomycetes</taxon>
        <taxon>Agaricomycetidae</taxon>
        <taxon>Boletales</taxon>
        <taxon>Suillineae</taxon>
        <taxon>Suillaceae</taxon>
        <taxon>Suillus</taxon>
    </lineage>
</organism>
<dbReference type="CDD" id="cd00180">
    <property type="entry name" value="PKc"/>
    <property type="match status" value="1"/>
</dbReference>
<dbReference type="RefSeq" id="XP_041227323.1">
    <property type="nucleotide sequence ID" value="XM_041371013.1"/>
</dbReference>
<dbReference type="InterPro" id="IPR011009">
    <property type="entry name" value="Kinase-like_dom_sf"/>
</dbReference>
<evidence type="ECO:0000256" key="2">
    <source>
        <dbReference type="ARBA" id="ARBA00022840"/>
    </source>
</evidence>
<evidence type="ECO:0000256" key="1">
    <source>
        <dbReference type="ARBA" id="ARBA00022741"/>
    </source>
</evidence>
<name>A0AAD4E8M7_9AGAM</name>
<evidence type="ECO:0000313" key="5">
    <source>
        <dbReference type="Proteomes" id="UP001195769"/>
    </source>
</evidence>
<dbReference type="Pfam" id="PF07714">
    <property type="entry name" value="PK_Tyr_Ser-Thr"/>
    <property type="match status" value="1"/>
</dbReference>
<dbReference type="GO" id="GO:0005524">
    <property type="term" value="F:ATP binding"/>
    <property type="evidence" value="ECO:0007669"/>
    <property type="project" value="UniProtKB-KW"/>
</dbReference>
<reference evidence="4" key="1">
    <citation type="journal article" date="2020" name="New Phytol.">
        <title>Comparative genomics reveals dynamic genome evolution in host specialist ectomycorrhizal fungi.</title>
        <authorList>
            <person name="Lofgren L.A."/>
            <person name="Nguyen N.H."/>
            <person name="Vilgalys R."/>
            <person name="Ruytinx J."/>
            <person name="Liao H.L."/>
            <person name="Branco S."/>
            <person name="Kuo A."/>
            <person name="LaButti K."/>
            <person name="Lipzen A."/>
            <person name="Andreopoulos W."/>
            <person name="Pangilinan J."/>
            <person name="Riley R."/>
            <person name="Hundley H."/>
            <person name="Na H."/>
            <person name="Barry K."/>
            <person name="Grigoriev I.V."/>
            <person name="Stajich J.E."/>
            <person name="Kennedy P.G."/>
        </authorList>
    </citation>
    <scope>NUCLEOTIDE SEQUENCE</scope>
    <source>
        <strain evidence="4">FC203</strain>
    </source>
</reference>
<evidence type="ECO:0000313" key="4">
    <source>
        <dbReference type="EMBL" id="KAG1901748.1"/>
    </source>
</evidence>
<dbReference type="GO" id="GO:0004674">
    <property type="term" value="F:protein serine/threonine kinase activity"/>
    <property type="evidence" value="ECO:0007669"/>
    <property type="project" value="TreeGrafter"/>
</dbReference>
<gene>
    <name evidence="4" type="ORF">F5891DRAFT_229572</name>
</gene>
<comment type="caution">
    <text evidence="4">The sequence shown here is derived from an EMBL/GenBank/DDBJ whole genome shotgun (WGS) entry which is preliminary data.</text>
</comment>
<dbReference type="Proteomes" id="UP001195769">
    <property type="component" value="Unassembled WGS sequence"/>
</dbReference>
<dbReference type="Gene3D" id="1.10.510.10">
    <property type="entry name" value="Transferase(Phosphotransferase) domain 1"/>
    <property type="match status" value="1"/>
</dbReference>
<dbReference type="AlphaFoldDB" id="A0AAD4E8M7"/>
<dbReference type="GeneID" id="64665311"/>
<dbReference type="PANTHER" id="PTHR44329:SF298">
    <property type="entry name" value="MIXED LINEAGE KINASE DOMAIN-LIKE PROTEIN"/>
    <property type="match status" value="1"/>
</dbReference>
<keyword evidence="4" id="KW-0808">Transferase</keyword>
<keyword evidence="5" id="KW-1185">Reference proteome</keyword>
<feature type="domain" description="Protein kinase" evidence="3">
    <location>
        <begin position="48"/>
        <end position="276"/>
    </location>
</feature>
<accession>A0AAD4E8M7</accession>
<protein>
    <submittedName>
        <fullName evidence="4">Kinase-like domain-containing protein</fullName>
    </submittedName>
</protein>
<dbReference type="EMBL" id="JABBWK010000020">
    <property type="protein sequence ID" value="KAG1901748.1"/>
    <property type="molecule type" value="Genomic_DNA"/>
</dbReference>
<keyword evidence="1" id="KW-0547">Nucleotide-binding</keyword>
<dbReference type="InterPro" id="IPR000719">
    <property type="entry name" value="Prot_kinase_dom"/>
</dbReference>
<keyword evidence="4" id="KW-0418">Kinase</keyword>